<reference evidence="4" key="1">
    <citation type="journal article" date="2019" name="Int. J. Syst. Evol. Microbiol.">
        <title>The Global Catalogue of Microorganisms (GCM) 10K type strain sequencing project: providing services to taxonomists for standard genome sequencing and annotation.</title>
        <authorList>
            <consortium name="The Broad Institute Genomics Platform"/>
            <consortium name="The Broad Institute Genome Sequencing Center for Infectious Disease"/>
            <person name="Wu L."/>
            <person name="Ma J."/>
        </authorList>
    </citation>
    <scope>NUCLEOTIDE SEQUENCE [LARGE SCALE GENOMIC DNA]</scope>
    <source>
        <strain evidence="4">CCM 7941</strain>
    </source>
</reference>
<feature type="compositionally biased region" description="Low complexity" evidence="1">
    <location>
        <begin position="11"/>
        <end position="27"/>
    </location>
</feature>
<evidence type="ECO:0008006" key="5">
    <source>
        <dbReference type="Google" id="ProtNLM"/>
    </source>
</evidence>
<proteinExistence type="predicted"/>
<feature type="transmembrane region" description="Helical" evidence="2">
    <location>
        <begin position="38"/>
        <end position="58"/>
    </location>
</feature>
<accession>A0ABV7LC86</accession>
<evidence type="ECO:0000256" key="1">
    <source>
        <dbReference type="SAM" id="MobiDB-lite"/>
    </source>
</evidence>
<keyword evidence="2" id="KW-0812">Transmembrane</keyword>
<organism evidence="3 4">
    <name type="scientific">Camelimonas abortus</name>
    <dbReference type="NCBI Taxonomy" id="1017184"/>
    <lineage>
        <taxon>Bacteria</taxon>
        <taxon>Pseudomonadati</taxon>
        <taxon>Pseudomonadota</taxon>
        <taxon>Alphaproteobacteria</taxon>
        <taxon>Hyphomicrobiales</taxon>
        <taxon>Chelatococcaceae</taxon>
        <taxon>Camelimonas</taxon>
    </lineage>
</organism>
<dbReference type="RefSeq" id="WP_376830039.1">
    <property type="nucleotide sequence ID" value="NZ_JBHLWR010000006.1"/>
</dbReference>
<evidence type="ECO:0000256" key="2">
    <source>
        <dbReference type="SAM" id="Phobius"/>
    </source>
</evidence>
<evidence type="ECO:0000313" key="3">
    <source>
        <dbReference type="EMBL" id="MFC3265220.1"/>
    </source>
</evidence>
<protein>
    <recommendedName>
        <fullName evidence="5">Lipoprotein</fullName>
    </recommendedName>
</protein>
<gene>
    <name evidence="3" type="ORF">ACFOEX_02445</name>
</gene>
<comment type="caution">
    <text evidence="3">The sequence shown here is derived from an EMBL/GenBank/DDBJ whole genome shotgun (WGS) entry which is preliminary data.</text>
</comment>
<feature type="region of interest" description="Disordered" evidence="1">
    <location>
        <begin position="160"/>
        <end position="179"/>
    </location>
</feature>
<keyword evidence="4" id="KW-1185">Reference proteome</keyword>
<dbReference type="EMBL" id="JBHRUV010000013">
    <property type="protein sequence ID" value="MFC3265220.1"/>
    <property type="molecule type" value="Genomic_DNA"/>
</dbReference>
<dbReference type="Proteomes" id="UP001595536">
    <property type="component" value="Unassembled WGS sequence"/>
</dbReference>
<keyword evidence="2" id="KW-1133">Transmembrane helix</keyword>
<name>A0ABV7LC86_9HYPH</name>
<keyword evidence="2" id="KW-0472">Membrane</keyword>
<evidence type="ECO:0000313" key="4">
    <source>
        <dbReference type="Proteomes" id="UP001595536"/>
    </source>
</evidence>
<sequence>MTATDHGGGKAATRPATAAADAGRPPAAGGGGRGPSRLAMLCAVAVGAALGAGCLALWKLWPEQLDPRAVSLCRSVIPALNPEGTTYSFGPARRGPGEGALRVAYVAHLPDGRTRARVVGCRFAAGDGGRPRITGVSTERGPLGEANFYFLRRFYLEADDGPPPDPGAAQVKAPAGGNN</sequence>
<feature type="region of interest" description="Disordered" evidence="1">
    <location>
        <begin position="1"/>
        <end position="31"/>
    </location>
</feature>